<evidence type="ECO:0000313" key="3">
    <source>
        <dbReference type="EMBL" id="QKJ28712.1"/>
    </source>
</evidence>
<sequence length="153" mass="17820">MSIKLSKLTLLFTCLLFPVLLKAQAVSPTEQIIGRWTTVEKNLTVDVYKDNNEFKAKIVWFKNDDETKRMDEWTDKHNPDKSLRDRKIIGLNVVKNLVYDPKSNSWEHGSVYEAKTGRSWDASAYLTRDGLLKVTGYWHFKFIGRTMTFKKIG</sequence>
<dbReference type="PANTHER" id="PTHR36919:SF2">
    <property type="entry name" value="BLL6627 PROTEIN"/>
    <property type="match status" value="1"/>
</dbReference>
<dbReference type="Proteomes" id="UP000505355">
    <property type="component" value="Chromosome"/>
</dbReference>
<dbReference type="InterPro" id="IPR019223">
    <property type="entry name" value="DUF2147"/>
</dbReference>
<evidence type="ECO:0000256" key="1">
    <source>
        <dbReference type="SAM" id="SignalP"/>
    </source>
</evidence>
<protein>
    <submittedName>
        <fullName evidence="3">DUF2147 domain-containing protein</fullName>
    </submittedName>
</protein>
<dbReference type="PANTHER" id="PTHR36919">
    <property type="entry name" value="BLR1215 PROTEIN"/>
    <property type="match status" value="1"/>
</dbReference>
<feature type="chain" id="PRO_5028964536" evidence="1">
    <location>
        <begin position="24"/>
        <end position="153"/>
    </location>
</feature>
<dbReference type="EMBL" id="CP054139">
    <property type="protein sequence ID" value="QKJ28712.1"/>
    <property type="molecule type" value="Genomic_DNA"/>
</dbReference>
<feature type="signal peptide" evidence="1">
    <location>
        <begin position="1"/>
        <end position="23"/>
    </location>
</feature>
<organism evidence="3 4">
    <name type="scientific">Mucilaginibacter mali</name>
    <dbReference type="NCBI Taxonomy" id="2740462"/>
    <lineage>
        <taxon>Bacteria</taxon>
        <taxon>Pseudomonadati</taxon>
        <taxon>Bacteroidota</taxon>
        <taxon>Sphingobacteriia</taxon>
        <taxon>Sphingobacteriales</taxon>
        <taxon>Sphingobacteriaceae</taxon>
        <taxon>Mucilaginibacter</taxon>
    </lineage>
</organism>
<dbReference type="KEGG" id="mmab:HQ865_02705"/>
<keyword evidence="1" id="KW-0732">Signal</keyword>
<dbReference type="AlphaFoldDB" id="A0A7D4QD81"/>
<feature type="domain" description="DUF2147" evidence="2">
    <location>
        <begin position="34"/>
        <end position="151"/>
    </location>
</feature>
<accession>A0A7D4QD81</accession>
<proteinExistence type="predicted"/>
<reference evidence="3 4" key="1">
    <citation type="submission" date="2020-05" db="EMBL/GenBank/DDBJ databases">
        <title>Mucilaginibacter mali sp. nov.</title>
        <authorList>
            <person name="Kim H.S."/>
            <person name="Lee K.C."/>
            <person name="Suh M.K."/>
            <person name="Kim J.-S."/>
            <person name="Han K.-I."/>
            <person name="Eom M.K."/>
            <person name="Shin Y.K."/>
            <person name="Lee J.-S."/>
        </authorList>
    </citation>
    <scope>NUCLEOTIDE SEQUENCE [LARGE SCALE GENOMIC DNA]</scope>
    <source>
        <strain evidence="3 4">G2-14</strain>
    </source>
</reference>
<keyword evidence="4" id="KW-1185">Reference proteome</keyword>
<dbReference type="RefSeq" id="WP_173413412.1">
    <property type="nucleotide sequence ID" value="NZ_CP054139.1"/>
</dbReference>
<dbReference type="Pfam" id="PF09917">
    <property type="entry name" value="DUF2147"/>
    <property type="match status" value="1"/>
</dbReference>
<name>A0A7D4QD81_9SPHI</name>
<gene>
    <name evidence="3" type="ORF">HQ865_02705</name>
</gene>
<dbReference type="Gene3D" id="2.40.128.520">
    <property type="match status" value="1"/>
</dbReference>
<evidence type="ECO:0000313" key="4">
    <source>
        <dbReference type="Proteomes" id="UP000505355"/>
    </source>
</evidence>
<evidence type="ECO:0000259" key="2">
    <source>
        <dbReference type="Pfam" id="PF09917"/>
    </source>
</evidence>